<dbReference type="EMBL" id="PEZT01000015">
    <property type="protein sequence ID" value="PIS09223.1"/>
    <property type="molecule type" value="Genomic_DNA"/>
</dbReference>
<evidence type="ECO:0000313" key="3">
    <source>
        <dbReference type="Proteomes" id="UP000230093"/>
    </source>
</evidence>
<gene>
    <name evidence="2" type="ORF">COT75_02550</name>
</gene>
<keyword evidence="1" id="KW-0472">Membrane</keyword>
<protein>
    <submittedName>
        <fullName evidence="2">Uncharacterized protein</fullName>
    </submittedName>
</protein>
<comment type="caution">
    <text evidence="2">The sequence shown here is derived from an EMBL/GenBank/DDBJ whole genome shotgun (WGS) entry which is preliminary data.</text>
</comment>
<feature type="transmembrane region" description="Helical" evidence="1">
    <location>
        <begin position="54"/>
        <end position="79"/>
    </location>
</feature>
<organism evidence="2 3">
    <name type="scientific">Candidatus Beckwithbacteria bacterium CG10_big_fil_rev_8_21_14_0_10_34_10</name>
    <dbReference type="NCBI Taxonomy" id="1974495"/>
    <lineage>
        <taxon>Bacteria</taxon>
        <taxon>Candidatus Beckwithiibacteriota</taxon>
    </lineage>
</organism>
<name>A0A2H0W988_9BACT</name>
<keyword evidence="1" id="KW-1133">Transmembrane helix</keyword>
<feature type="transmembrane region" description="Helical" evidence="1">
    <location>
        <begin position="91"/>
        <end position="112"/>
    </location>
</feature>
<evidence type="ECO:0000313" key="2">
    <source>
        <dbReference type="EMBL" id="PIS09223.1"/>
    </source>
</evidence>
<proteinExistence type="predicted"/>
<dbReference type="Proteomes" id="UP000230093">
    <property type="component" value="Unassembled WGS sequence"/>
</dbReference>
<sequence length="121" mass="14224">MLKQTRVQLKTIGKYSILLLIKESYLFSRNLLGLFVHPFKTLRVIFKEKDYSQVILIFGFPFYILIFGLLSIILARFLIQAPSAWGLAAKFLLALLLFFSLAIFSYLSYWFYKLKKVKDLK</sequence>
<dbReference type="AlphaFoldDB" id="A0A2H0W988"/>
<accession>A0A2H0W988</accession>
<evidence type="ECO:0000256" key="1">
    <source>
        <dbReference type="SAM" id="Phobius"/>
    </source>
</evidence>
<keyword evidence="1" id="KW-0812">Transmembrane</keyword>
<reference evidence="3" key="1">
    <citation type="submission" date="2017-09" db="EMBL/GenBank/DDBJ databases">
        <title>Depth-based differentiation of microbial function through sediment-hosted aquifers and enrichment of novel symbionts in the deep terrestrial subsurface.</title>
        <authorList>
            <person name="Probst A.J."/>
            <person name="Ladd B."/>
            <person name="Jarett J.K."/>
            <person name="Geller-Mcgrath D.E."/>
            <person name="Sieber C.M.K."/>
            <person name="Emerson J.B."/>
            <person name="Anantharaman K."/>
            <person name="Thomas B.C."/>
            <person name="Malmstrom R."/>
            <person name="Stieglmeier M."/>
            <person name="Klingl A."/>
            <person name="Woyke T."/>
            <person name="Ryan C.M."/>
            <person name="Banfield J.F."/>
        </authorList>
    </citation>
    <scope>NUCLEOTIDE SEQUENCE [LARGE SCALE GENOMIC DNA]</scope>
</reference>